<evidence type="ECO:0000256" key="1">
    <source>
        <dbReference type="ARBA" id="ARBA00004162"/>
    </source>
</evidence>
<keyword evidence="8" id="KW-0811">Translocation</keyword>
<dbReference type="NCBIfam" id="TIGR00739">
    <property type="entry name" value="yajC"/>
    <property type="match status" value="1"/>
</dbReference>
<dbReference type="PANTHER" id="PTHR33909">
    <property type="entry name" value="SEC TRANSLOCON ACCESSORY COMPLEX SUBUNIT YAJC"/>
    <property type="match status" value="1"/>
</dbReference>
<accession>A0ABS8PB59</accession>
<keyword evidence="12" id="KW-1185">Reference proteome</keyword>
<feature type="compositionally biased region" description="Polar residues" evidence="10">
    <location>
        <begin position="108"/>
        <end position="122"/>
    </location>
</feature>
<evidence type="ECO:0000313" key="11">
    <source>
        <dbReference type="EMBL" id="MCD2195497.1"/>
    </source>
</evidence>
<dbReference type="InterPro" id="IPR003849">
    <property type="entry name" value="Preprotein_translocase_YajC"/>
</dbReference>
<evidence type="ECO:0000256" key="6">
    <source>
        <dbReference type="ARBA" id="ARBA00022927"/>
    </source>
</evidence>
<reference evidence="11 12" key="1">
    <citation type="submission" date="2021-11" db="EMBL/GenBank/DDBJ databases">
        <title>Draft genome sequence of Actinomycetospora sp. SF1 isolated from the rhizosphere soil.</title>
        <authorList>
            <person name="Duangmal K."/>
            <person name="Chantavorakit T."/>
        </authorList>
    </citation>
    <scope>NUCLEOTIDE SEQUENCE [LARGE SCALE GENOMIC DNA]</scope>
    <source>
        <strain evidence="11 12">TBRC 5722</strain>
    </source>
</reference>
<keyword evidence="4" id="KW-1003">Cell membrane</keyword>
<comment type="caution">
    <text evidence="11">The sequence shown here is derived from an EMBL/GenBank/DDBJ whole genome shotgun (WGS) entry which is preliminary data.</text>
</comment>
<dbReference type="RefSeq" id="WP_230736646.1">
    <property type="nucleotide sequence ID" value="NZ_JAJNDB010000004.1"/>
</dbReference>
<evidence type="ECO:0000313" key="12">
    <source>
        <dbReference type="Proteomes" id="UP001199469"/>
    </source>
</evidence>
<evidence type="ECO:0000256" key="5">
    <source>
        <dbReference type="ARBA" id="ARBA00022692"/>
    </source>
</evidence>
<evidence type="ECO:0000256" key="7">
    <source>
        <dbReference type="ARBA" id="ARBA00022989"/>
    </source>
</evidence>
<comment type="similarity">
    <text evidence="2">Belongs to the YajC family.</text>
</comment>
<name>A0ABS8PB59_9PSEU</name>
<proteinExistence type="inferred from homology"/>
<dbReference type="PANTHER" id="PTHR33909:SF1">
    <property type="entry name" value="SEC TRANSLOCON ACCESSORY COMPLEX SUBUNIT YAJC"/>
    <property type="match status" value="1"/>
</dbReference>
<dbReference type="Proteomes" id="UP001199469">
    <property type="component" value="Unassembled WGS sequence"/>
</dbReference>
<organism evidence="11 12">
    <name type="scientific">Actinomycetospora endophytica</name>
    <dbReference type="NCBI Taxonomy" id="2291215"/>
    <lineage>
        <taxon>Bacteria</taxon>
        <taxon>Bacillati</taxon>
        <taxon>Actinomycetota</taxon>
        <taxon>Actinomycetes</taxon>
        <taxon>Pseudonocardiales</taxon>
        <taxon>Pseudonocardiaceae</taxon>
        <taxon>Actinomycetospora</taxon>
    </lineage>
</organism>
<keyword evidence="6" id="KW-0653">Protein transport</keyword>
<gene>
    <name evidence="11" type="primary">yajC</name>
    <name evidence="11" type="ORF">LQ327_19190</name>
</gene>
<keyword evidence="9" id="KW-0472">Membrane</keyword>
<evidence type="ECO:0000256" key="3">
    <source>
        <dbReference type="ARBA" id="ARBA00022448"/>
    </source>
</evidence>
<evidence type="ECO:0000256" key="9">
    <source>
        <dbReference type="ARBA" id="ARBA00023136"/>
    </source>
</evidence>
<keyword evidence="5" id="KW-0812">Transmembrane</keyword>
<evidence type="ECO:0000256" key="10">
    <source>
        <dbReference type="SAM" id="MobiDB-lite"/>
    </source>
</evidence>
<dbReference type="Pfam" id="PF02699">
    <property type="entry name" value="YajC"/>
    <property type="match status" value="1"/>
</dbReference>
<evidence type="ECO:0000256" key="4">
    <source>
        <dbReference type="ARBA" id="ARBA00022475"/>
    </source>
</evidence>
<dbReference type="EMBL" id="JAJNDB010000004">
    <property type="protein sequence ID" value="MCD2195497.1"/>
    <property type="molecule type" value="Genomic_DNA"/>
</dbReference>
<feature type="compositionally biased region" description="Basic and acidic residues" evidence="10">
    <location>
        <begin position="95"/>
        <end position="107"/>
    </location>
</feature>
<evidence type="ECO:0000256" key="8">
    <source>
        <dbReference type="ARBA" id="ARBA00023010"/>
    </source>
</evidence>
<keyword evidence="7" id="KW-1133">Transmembrane helix</keyword>
<sequence>MDFLFPLLIIFMIGMIFFSNRQRKKQQNQQESLQNSIVVGDVVVMTCGVSGTVVDTDDEKTIDLEIAPEVITTWLRAAVREKLSTDADTAFADGPEGHEELPGDVPEHSTTATASEAPTVSTPEPKDSPRASASEADGGFSDPTAAPSSNGVSAGSSTPGDTRPPS</sequence>
<dbReference type="SMART" id="SM01323">
    <property type="entry name" value="YajC"/>
    <property type="match status" value="1"/>
</dbReference>
<feature type="region of interest" description="Disordered" evidence="10">
    <location>
        <begin position="86"/>
        <end position="166"/>
    </location>
</feature>
<evidence type="ECO:0000256" key="2">
    <source>
        <dbReference type="ARBA" id="ARBA00006742"/>
    </source>
</evidence>
<comment type="subcellular location">
    <subcellularLocation>
        <location evidence="1">Cell membrane</location>
        <topology evidence="1">Single-pass membrane protein</topology>
    </subcellularLocation>
</comment>
<keyword evidence="3" id="KW-0813">Transport</keyword>
<feature type="compositionally biased region" description="Polar residues" evidence="10">
    <location>
        <begin position="146"/>
        <end position="160"/>
    </location>
</feature>
<protein>
    <submittedName>
        <fullName evidence="11">Preprotein translocase subunit YajC</fullName>
    </submittedName>
</protein>